<accession>A0AAP0K4K5</accession>
<organism evidence="3 4">
    <name type="scientific">Stephania japonica</name>
    <dbReference type="NCBI Taxonomy" id="461633"/>
    <lineage>
        <taxon>Eukaryota</taxon>
        <taxon>Viridiplantae</taxon>
        <taxon>Streptophyta</taxon>
        <taxon>Embryophyta</taxon>
        <taxon>Tracheophyta</taxon>
        <taxon>Spermatophyta</taxon>
        <taxon>Magnoliopsida</taxon>
        <taxon>Ranunculales</taxon>
        <taxon>Menispermaceae</taxon>
        <taxon>Menispermoideae</taxon>
        <taxon>Cissampelideae</taxon>
        <taxon>Stephania</taxon>
    </lineage>
</organism>
<dbReference type="EMBL" id="JBBNAE010000002">
    <property type="protein sequence ID" value="KAK9144993.1"/>
    <property type="molecule type" value="Genomic_DNA"/>
</dbReference>
<feature type="domain" description="Retrotransposon gag" evidence="2">
    <location>
        <begin position="150"/>
        <end position="233"/>
    </location>
</feature>
<feature type="compositionally biased region" description="Basic residues" evidence="1">
    <location>
        <begin position="294"/>
        <end position="303"/>
    </location>
</feature>
<gene>
    <name evidence="3" type="ORF">Sjap_004896</name>
</gene>
<evidence type="ECO:0000313" key="3">
    <source>
        <dbReference type="EMBL" id="KAK9144993.1"/>
    </source>
</evidence>
<comment type="caution">
    <text evidence="3">The sequence shown here is derived from an EMBL/GenBank/DDBJ whole genome shotgun (WGS) entry which is preliminary data.</text>
</comment>
<reference evidence="3 4" key="1">
    <citation type="submission" date="2024-01" db="EMBL/GenBank/DDBJ databases">
        <title>Genome assemblies of Stephania.</title>
        <authorList>
            <person name="Yang L."/>
        </authorList>
    </citation>
    <scope>NUCLEOTIDE SEQUENCE [LARGE SCALE GENOMIC DNA]</scope>
    <source>
        <strain evidence="3">QJT</strain>
        <tissue evidence="3">Leaf</tissue>
    </source>
</reference>
<name>A0AAP0K4K5_9MAGN</name>
<feature type="region of interest" description="Disordered" evidence="1">
    <location>
        <begin position="282"/>
        <end position="303"/>
    </location>
</feature>
<evidence type="ECO:0000313" key="4">
    <source>
        <dbReference type="Proteomes" id="UP001417504"/>
    </source>
</evidence>
<feature type="compositionally biased region" description="Basic and acidic residues" evidence="1">
    <location>
        <begin position="282"/>
        <end position="293"/>
    </location>
</feature>
<dbReference type="Proteomes" id="UP001417504">
    <property type="component" value="Unassembled WGS sequence"/>
</dbReference>
<dbReference type="Pfam" id="PF03732">
    <property type="entry name" value="Retrotrans_gag"/>
    <property type="match status" value="1"/>
</dbReference>
<proteinExistence type="predicted"/>
<evidence type="ECO:0000259" key="2">
    <source>
        <dbReference type="Pfam" id="PF03732"/>
    </source>
</evidence>
<feature type="region of interest" description="Disordered" evidence="1">
    <location>
        <begin position="12"/>
        <end position="32"/>
    </location>
</feature>
<protein>
    <recommendedName>
        <fullName evidence="2">Retrotransposon gag domain-containing protein</fullName>
    </recommendedName>
</protein>
<sequence length="303" mass="34551">MQDQQLRLLRELAPVTTMTPSTPTTPLPPTTSLGTETPIAAASTAPTPLATILEVVTVVPDAHVKATTFPMQTRIVPGETTTIVPTTETMPEKSLGVTAEARQWREFKMHDPAIFHEGTDIAAAEVFLKSHEKIHRIIATKEHMRASISSSMLQGEADDWWMTITATKGIPKDWIEFKTQFNQKYFPPTVFRAKRNEFMALRQSADESMMEYMDKFISLLPYVGGFAYTEADRVYYFTEDLLPVVRGFVVVTEPKSLQRAYERSLAKESYLLTHLEEEARLARSEVRSEDQHQDKRRRTNRFH</sequence>
<dbReference type="AlphaFoldDB" id="A0AAP0K4K5"/>
<keyword evidence="4" id="KW-1185">Reference proteome</keyword>
<dbReference type="InterPro" id="IPR005162">
    <property type="entry name" value="Retrotrans_gag_dom"/>
</dbReference>
<evidence type="ECO:0000256" key="1">
    <source>
        <dbReference type="SAM" id="MobiDB-lite"/>
    </source>
</evidence>